<reference evidence="2" key="1">
    <citation type="submission" date="2022-07" db="EMBL/GenBank/DDBJ databases">
        <title>Gramela sediminis sp. nov., isolated from deep-sea sediment of the Indian Ocean.</title>
        <authorList>
            <person name="Shi H."/>
        </authorList>
    </citation>
    <scope>NUCLEOTIDE SEQUENCE</scope>
    <source>
        <strain evidence="2">GC03-9</strain>
    </source>
</reference>
<protein>
    <submittedName>
        <fullName evidence="2">Uncharacterized protein</fullName>
    </submittedName>
</protein>
<gene>
    <name evidence="2" type="ORF">MKO06_16700</name>
</gene>
<sequence>MKYLIYLSIFFISVLTQAQNPVNSGDLSDGFKIMRNDLKGSPFLTQKWYVGHGVLKDGKLTTPQIMNYDIHGNNLVYKANENEDVLKLLDNNFTGFILKAETGELIFTKIPGEQFEKNKKDTKYYQIVNPPSRLVVTEFYKELDDPNASGWTSSTQSTKSAEYDLEVDYYVLNPKNKYEEVKLKERAILKIFDDKKKELESFINSNDIDINSPEDLFKIVEHYYSLK</sequence>
<evidence type="ECO:0000313" key="3">
    <source>
        <dbReference type="Proteomes" id="UP001155280"/>
    </source>
</evidence>
<evidence type="ECO:0000256" key="1">
    <source>
        <dbReference type="SAM" id="SignalP"/>
    </source>
</evidence>
<keyword evidence="3" id="KW-1185">Reference proteome</keyword>
<feature type="chain" id="PRO_5040755839" evidence="1">
    <location>
        <begin position="19"/>
        <end position="227"/>
    </location>
</feature>
<accession>A0A9X2L0F7</accession>
<dbReference type="Proteomes" id="UP001155280">
    <property type="component" value="Unassembled WGS sequence"/>
</dbReference>
<comment type="caution">
    <text evidence="2">The sequence shown here is derived from an EMBL/GenBank/DDBJ whole genome shotgun (WGS) entry which is preliminary data.</text>
</comment>
<dbReference type="EMBL" id="JANCNS010000003">
    <property type="protein sequence ID" value="MCP9201552.1"/>
    <property type="molecule type" value="Genomic_DNA"/>
</dbReference>
<feature type="signal peptide" evidence="1">
    <location>
        <begin position="1"/>
        <end position="18"/>
    </location>
</feature>
<organism evidence="2 3">
    <name type="scientific">Christiangramia oceanisediminis</name>
    <dbReference type="NCBI Taxonomy" id="2920386"/>
    <lineage>
        <taxon>Bacteria</taxon>
        <taxon>Pseudomonadati</taxon>
        <taxon>Bacteroidota</taxon>
        <taxon>Flavobacteriia</taxon>
        <taxon>Flavobacteriales</taxon>
        <taxon>Flavobacteriaceae</taxon>
        <taxon>Christiangramia</taxon>
    </lineage>
</organism>
<evidence type="ECO:0000313" key="2">
    <source>
        <dbReference type="EMBL" id="MCP9201552.1"/>
    </source>
</evidence>
<keyword evidence="1" id="KW-0732">Signal</keyword>
<proteinExistence type="predicted"/>
<name>A0A9X2L0F7_9FLAO</name>
<dbReference type="AlphaFoldDB" id="A0A9X2L0F7"/>
<dbReference type="RefSeq" id="WP_241552387.1">
    <property type="nucleotide sequence ID" value="NZ_JANCNS010000003.1"/>
</dbReference>